<dbReference type="Pfam" id="PF13424">
    <property type="entry name" value="TPR_12"/>
    <property type="match status" value="1"/>
</dbReference>
<gene>
    <name evidence="2" type="ORF">NX801_29780</name>
</gene>
<dbReference type="PRINTS" id="PR00364">
    <property type="entry name" value="DISEASERSIST"/>
</dbReference>
<name>A0ABT2CR67_9ACTN</name>
<dbReference type="Pfam" id="PF00931">
    <property type="entry name" value="NB-ARC"/>
    <property type="match status" value="1"/>
</dbReference>
<comment type="caution">
    <text evidence="2">The sequence shown here is derived from an EMBL/GenBank/DDBJ whole genome shotgun (WGS) entry which is preliminary data.</text>
</comment>
<evidence type="ECO:0000259" key="1">
    <source>
        <dbReference type="SMART" id="SM00382"/>
    </source>
</evidence>
<evidence type="ECO:0000313" key="2">
    <source>
        <dbReference type="EMBL" id="MCS0639756.1"/>
    </source>
</evidence>
<dbReference type="InterPro" id="IPR053137">
    <property type="entry name" value="NLR-like"/>
</dbReference>
<accession>A0ABT2CR67</accession>
<evidence type="ECO:0000313" key="3">
    <source>
        <dbReference type="Proteomes" id="UP001431313"/>
    </source>
</evidence>
<dbReference type="InterPro" id="IPR003593">
    <property type="entry name" value="AAA+_ATPase"/>
</dbReference>
<proteinExistence type="predicted"/>
<dbReference type="Gene3D" id="3.40.50.300">
    <property type="entry name" value="P-loop containing nucleotide triphosphate hydrolases"/>
    <property type="match status" value="1"/>
</dbReference>
<dbReference type="Gene3D" id="1.25.40.10">
    <property type="entry name" value="Tetratricopeptide repeat domain"/>
    <property type="match status" value="1"/>
</dbReference>
<reference evidence="2" key="1">
    <citation type="submission" date="2022-08" db="EMBL/GenBank/DDBJ databases">
        <authorList>
            <person name="Somphong A."/>
            <person name="Phongsopitanun W."/>
        </authorList>
    </citation>
    <scope>NUCLEOTIDE SEQUENCE</scope>
    <source>
        <strain evidence="2">LP05-1</strain>
    </source>
</reference>
<feature type="non-terminal residue" evidence="2">
    <location>
        <position position="522"/>
    </location>
</feature>
<dbReference type="SUPFAM" id="SSF52540">
    <property type="entry name" value="P-loop containing nucleoside triphosphate hydrolases"/>
    <property type="match status" value="1"/>
</dbReference>
<dbReference type="SMART" id="SM00382">
    <property type="entry name" value="AAA"/>
    <property type="match status" value="1"/>
</dbReference>
<dbReference type="SUPFAM" id="SSF48452">
    <property type="entry name" value="TPR-like"/>
    <property type="match status" value="1"/>
</dbReference>
<dbReference type="EMBL" id="JANUGQ010000044">
    <property type="protein sequence ID" value="MCS0639756.1"/>
    <property type="molecule type" value="Genomic_DNA"/>
</dbReference>
<dbReference type="RefSeq" id="WP_258791081.1">
    <property type="nucleotide sequence ID" value="NZ_JANUGQ010000044.1"/>
</dbReference>
<dbReference type="PANTHER" id="PTHR46082">
    <property type="entry name" value="ATP/GTP-BINDING PROTEIN-RELATED"/>
    <property type="match status" value="1"/>
</dbReference>
<organism evidence="2 3">
    <name type="scientific">Streptomyces pyxinae</name>
    <dbReference type="NCBI Taxonomy" id="2970734"/>
    <lineage>
        <taxon>Bacteria</taxon>
        <taxon>Bacillati</taxon>
        <taxon>Actinomycetota</taxon>
        <taxon>Actinomycetes</taxon>
        <taxon>Kitasatosporales</taxon>
        <taxon>Streptomycetaceae</taxon>
        <taxon>Streptomyces</taxon>
    </lineage>
</organism>
<dbReference type="PANTHER" id="PTHR46082:SF11">
    <property type="entry name" value="AAA+ ATPASE DOMAIN-CONTAINING PROTEIN-RELATED"/>
    <property type="match status" value="1"/>
</dbReference>
<feature type="domain" description="AAA+ ATPase" evidence="1">
    <location>
        <begin position="10"/>
        <end position="155"/>
    </location>
</feature>
<keyword evidence="3" id="KW-1185">Reference proteome</keyword>
<dbReference type="InterPro" id="IPR002182">
    <property type="entry name" value="NB-ARC"/>
</dbReference>
<sequence>MINEEPDTPRVPVYAISGPAGAGKTQLAAYLARSLRDQEISAGGLDLLIWVDASDSEQIVTAYAQAAERLDLIEARAEDRNTAAEAFRNWLSSTDRRWLVVLDDIRDPAVAPEWWPEGTTPGRGRVIVTTRHSTADFSATGRNLLSLELGVYEVDEALSYLRRRLADAGQPQLYRSSSVPELIEALGRQPLALGLAAAHMLNQEVDTDVYLERLRDYRNQLSDLLPLDLDGADVSQHVRPALAASLNAAETADDTGIVRDLVRLIALMDPMGHPSELWLTPPVLAYFRMSWVRRHSLSWLKRRRPVTDSDILRALRHLRTYALISQDSPATPVRMHVLTSRAICEGTPTEALAALANTAADALVSLWPERDEWDQDLAALLRTNTVTLNQLVDGCLWNSGMHPCLIRTSDSFHETGLHQQAVEFDESLLYQAQRYLGGEHVDTVEARVRLAISYRDAGRHQDAARLMTEALHISERLLGPDHQHSMAARSALAILRMDAGQVEEAVLLSEQVLSDSERVLGP</sequence>
<dbReference type="InterPro" id="IPR011990">
    <property type="entry name" value="TPR-like_helical_dom_sf"/>
</dbReference>
<dbReference type="Pfam" id="PF13374">
    <property type="entry name" value="TPR_10"/>
    <property type="match status" value="1"/>
</dbReference>
<protein>
    <submittedName>
        <fullName evidence="2">Tetratricopeptide repeat protein</fullName>
    </submittedName>
</protein>
<dbReference type="Proteomes" id="UP001431313">
    <property type="component" value="Unassembled WGS sequence"/>
</dbReference>
<dbReference type="InterPro" id="IPR027417">
    <property type="entry name" value="P-loop_NTPase"/>
</dbReference>